<keyword evidence="9" id="KW-0675">Receptor</keyword>
<protein>
    <submittedName>
        <fullName evidence="9">Probable TonB-dependent outer membrane receptor</fullName>
    </submittedName>
</protein>
<evidence type="ECO:0000259" key="8">
    <source>
        <dbReference type="Pfam" id="PF25183"/>
    </source>
</evidence>
<dbReference type="Gene3D" id="2.60.40.1120">
    <property type="entry name" value="Carboxypeptidase-like, regulatory domain"/>
    <property type="match status" value="1"/>
</dbReference>
<evidence type="ECO:0000256" key="6">
    <source>
        <dbReference type="ARBA" id="ARBA00023237"/>
    </source>
</evidence>
<dbReference type="RefSeq" id="WP_095074787.1">
    <property type="nucleotide sequence ID" value="NZ_LT899436.1"/>
</dbReference>
<feature type="domain" description="TonB-dependent transporter Oar-like beta-barrel" evidence="8">
    <location>
        <begin position="238"/>
        <end position="314"/>
    </location>
</feature>
<dbReference type="InterPro" id="IPR008969">
    <property type="entry name" value="CarboxyPept-like_regulatory"/>
</dbReference>
<feature type="domain" description="TonB-dependent transporter Oar-like beta-barrel" evidence="8">
    <location>
        <begin position="348"/>
        <end position="1001"/>
    </location>
</feature>
<dbReference type="InterPro" id="IPR036942">
    <property type="entry name" value="Beta-barrel_TonB_sf"/>
</dbReference>
<dbReference type="InterPro" id="IPR057601">
    <property type="entry name" value="Oar-like_b-barrel"/>
</dbReference>
<sequence>MKNFKNLLLVSLLFVATAVLGQGVTSSSASGKITDDTGEPLPGANVLLVHTPSGTKYGASTDLDGFFRVSNMRTGGPYKLTVSFVGFQTIEKQGIYLRLGGAEVFNLKLSEEANALQEVVVTASSGSKDGSETKVSRKQIASLPTISRSIADFARLTPQAQISGDNTISIAGQNNRFNAIYLDGAVNNDVFGLAASGTNGGQTGVNPISLDAIDQFQINIAPFDVKQSGFAGGSINAITRSGTNKVQASAYSFFRNESLAGKTPVDIAGDNPREKLAEFTALTYGARIGGAIKEDKLFYFVNYERQEDETPRTFFIDNYTGDSDALDIANLAQFIATNYNYNVGGVQDAISSLKSHKLIAKLDWNINDDHKLSLKHSFVKGINNRANASSISSINFSNGNQIFESITNTSTLELNSRFGNKYSNNLVLGYTSVNDDRGFNGNPFPNVSIRDGRGRINFGSEPFSTANLLETRIFTLTDNFEIYSGAHKFTIGTHNEFSSVNNVFFGRNFGAYEFASVSDFITNQPAIRYRLGYSLIGGNGDTSEGSAQFNSMQLGGYVQDEVTFSDRLKVTAGLRFDIPVWEDGRVNEDFNTRTVSLLRAAGKNLQGARVGQGIKSKLHISPRLGFTWDVNGDRKTKIRGGIGIFTSRVPLVWPGGAYNNNGVTSGRIDNQSRFGDFIPAFNPDVNSQFKDPAPGAGATGGIVDLFAADFMLPQVFKTNIAIDQKLPAGFAISADLILNDNIRAVAYENLNLGDALFTTTGPGGGIPNFGRQRIDNTYQEVLLASNTTEGKSWNFSTTLSKNYYSDFIDVRGQLSYSFGDSDVLNDGTSSQNISQWSRMENVRGANNLDVSRSDFAQGHRLVGNASIDFKWNDWNKTTLGFFYDAGEGNVFSYVYNDRGALTADTGNSNTLAYIPKDENDIILVDDGSFTAAEQWTALNAFIEGNDYLRSRRGQFAERNGDRARWSHVVDLKFAHEFSLKGKNNHSIELTADIFNFTNLLNKNWGKRYFSGSFNSVRLLNFEDFLPDGTTPTFTYNPRAETDLNRSDDAGLNSSRWQMQLGIRYKFN</sequence>
<evidence type="ECO:0000256" key="7">
    <source>
        <dbReference type="SAM" id="SignalP"/>
    </source>
</evidence>
<accession>A0A238UGX6</accession>
<reference evidence="9 10" key="1">
    <citation type="submission" date="2017-07" db="EMBL/GenBank/DDBJ databases">
        <authorList>
            <person name="Sun Z.S."/>
            <person name="Albrecht U."/>
            <person name="Echele G."/>
            <person name="Lee C.C."/>
        </authorList>
    </citation>
    <scope>NUCLEOTIDE SEQUENCE [LARGE SCALE GENOMIC DNA]</scope>
    <source>
        <strain evidence="10">type strain: KCTC 22618</strain>
    </source>
</reference>
<dbReference type="PANTHER" id="PTHR30069:SF46">
    <property type="entry name" value="OAR PROTEIN"/>
    <property type="match status" value="1"/>
</dbReference>
<keyword evidence="7" id="KW-0732">Signal</keyword>
<evidence type="ECO:0000256" key="2">
    <source>
        <dbReference type="ARBA" id="ARBA00022448"/>
    </source>
</evidence>
<dbReference type="InterPro" id="IPR037066">
    <property type="entry name" value="Plug_dom_sf"/>
</dbReference>
<keyword evidence="10" id="KW-1185">Reference proteome</keyword>
<dbReference type="Proteomes" id="UP000215214">
    <property type="component" value="Chromosome TJEJU"/>
</dbReference>
<keyword evidence="3" id="KW-1134">Transmembrane beta strand</keyword>
<dbReference type="AlphaFoldDB" id="A0A238UGX6"/>
<evidence type="ECO:0000313" key="10">
    <source>
        <dbReference type="Proteomes" id="UP000215214"/>
    </source>
</evidence>
<evidence type="ECO:0000256" key="5">
    <source>
        <dbReference type="ARBA" id="ARBA00023136"/>
    </source>
</evidence>
<dbReference type="Gene3D" id="2.40.170.20">
    <property type="entry name" value="TonB-dependent receptor, beta-barrel domain"/>
    <property type="match status" value="1"/>
</dbReference>
<keyword evidence="2" id="KW-0813">Transport</keyword>
<evidence type="ECO:0000256" key="3">
    <source>
        <dbReference type="ARBA" id="ARBA00022452"/>
    </source>
</evidence>
<dbReference type="SUPFAM" id="SSF56935">
    <property type="entry name" value="Porins"/>
    <property type="match status" value="1"/>
</dbReference>
<dbReference type="GO" id="GO:0044718">
    <property type="term" value="P:siderophore transmembrane transport"/>
    <property type="evidence" value="ECO:0007669"/>
    <property type="project" value="TreeGrafter"/>
</dbReference>
<keyword evidence="5" id="KW-0472">Membrane</keyword>
<dbReference type="Gene3D" id="2.170.130.10">
    <property type="entry name" value="TonB-dependent receptor, plug domain"/>
    <property type="match status" value="1"/>
</dbReference>
<evidence type="ECO:0000256" key="4">
    <source>
        <dbReference type="ARBA" id="ARBA00022692"/>
    </source>
</evidence>
<gene>
    <name evidence="9" type="ORF">TJEJU_3961</name>
</gene>
<dbReference type="GO" id="GO:0009279">
    <property type="term" value="C:cell outer membrane"/>
    <property type="evidence" value="ECO:0007669"/>
    <property type="project" value="UniProtKB-SubCell"/>
</dbReference>
<keyword evidence="4" id="KW-0812">Transmembrane</keyword>
<dbReference type="InterPro" id="IPR039426">
    <property type="entry name" value="TonB-dep_rcpt-like"/>
</dbReference>
<dbReference type="OrthoDB" id="9768147at2"/>
<feature type="chain" id="PRO_5012940998" evidence="7">
    <location>
        <begin position="22"/>
        <end position="1067"/>
    </location>
</feature>
<proteinExistence type="predicted"/>
<dbReference type="KEGG" id="tje:TJEJU_3961"/>
<evidence type="ECO:0000313" key="9">
    <source>
        <dbReference type="EMBL" id="SNR17590.1"/>
    </source>
</evidence>
<dbReference type="PANTHER" id="PTHR30069">
    <property type="entry name" value="TONB-DEPENDENT OUTER MEMBRANE RECEPTOR"/>
    <property type="match status" value="1"/>
</dbReference>
<dbReference type="Pfam" id="PF25183">
    <property type="entry name" value="OMP_b-brl_4"/>
    <property type="match status" value="2"/>
</dbReference>
<name>A0A238UGX6_9FLAO</name>
<organism evidence="9 10">
    <name type="scientific">Tenacibaculum jejuense</name>
    <dbReference type="NCBI Taxonomy" id="584609"/>
    <lineage>
        <taxon>Bacteria</taxon>
        <taxon>Pseudomonadati</taxon>
        <taxon>Bacteroidota</taxon>
        <taxon>Flavobacteriia</taxon>
        <taxon>Flavobacteriales</taxon>
        <taxon>Flavobacteriaceae</taxon>
        <taxon>Tenacibaculum</taxon>
    </lineage>
</organism>
<dbReference type="EMBL" id="LT899436">
    <property type="protein sequence ID" value="SNR17590.1"/>
    <property type="molecule type" value="Genomic_DNA"/>
</dbReference>
<dbReference type="GO" id="GO:0015344">
    <property type="term" value="F:siderophore uptake transmembrane transporter activity"/>
    <property type="evidence" value="ECO:0007669"/>
    <property type="project" value="TreeGrafter"/>
</dbReference>
<feature type="signal peptide" evidence="7">
    <location>
        <begin position="1"/>
        <end position="21"/>
    </location>
</feature>
<keyword evidence="6" id="KW-0998">Cell outer membrane</keyword>
<dbReference type="SUPFAM" id="SSF49464">
    <property type="entry name" value="Carboxypeptidase regulatory domain-like"/>
    <property type="match status" value="1"/>
</dbReference>
<evidence type="ECO:0000256" key="1">
    <source>
        <dbReference type="ARBA" id="ARBA00004571"/>
    </source>
</evidence>
<dbReference type="Pfam" id="PF13620">
    <property type="entry name" value="CarboxypepD_reg"/>
    <property type="match status" value="1"/>
</dbReference>
<comment type="subcellular location">
    <subcellularLocation>
        <location evidence="1">Cell outer membrane</location>
        <topology evidence="1">Multi-pass membrane protein</topology>
    </subcellularLocation>
</comment>